<dbReference type="AlphaFoldDB" id="A0A7M3MJ68"/>
<dbReference type="InterPro" id="IPR000821">
    <property type="entry name" value="Ala_racemase"/>
</dbReference>
<gene>
    <name evidence="5" type="ORF">DPQ33_03150</name>
</gene>
<dbReference type="RefSeq" id="WP_144301727.1">
    <property type="nucleotide sequence ID" value="NZ_QMIE01000002.1"/>
</dbReference>
<sequence>MARLVIDLNGFVGNARCLRDYCAGRALSLLPVMKAAGFDAEIVRAAHDAGGDLPAAAHLAGARALHQALGKRVALLTMPPLSRADDVVALAERSYLAEPAVAAALAEAAERADMYHEMVLFVDLGDLREGCLPNCFAELLRTMGRLEHENFHVAGIASNFGCLHGLRPSRQAMDLIRELAAVFFKVLGRMPEVVSVGGSILLPWMASNALPPEVTELRLGEAMLLGHFQGEDVCVPGLTRDPVLLEGEVLEIARKPTSQDGAYGPNALGELGRPPDRGERLRALLDFGILDTKPWELSCRTPGVEYVGATSNYAIYDVEAARPRPKPGATLQFTLGYEALARAFHSRYLDRRIIDGNAGFA</sequence>
<evidence type="ECO:0000313" key="6">
    <source>
        <dbReference type="Proteomes" id="UP000448292"/>
    </source>
</evidence>
<feature type="domain" description="Alanine racemase N-terminal" evidence="4">
    <location>
        <begin position="6"/>
        <end position="224"/>
    </location>
</feature>
<dbReference type="GO" id="GO:0005829">
    <property type="term" value="C:cytosol"/>
    <property type="evidence" value="ECO:0007669"/>
    <property type="project" value="TreeGrafter"/>
</dbReference>
<dbReference type="Gene3D" id="3.20.20.10">
    <property type="entry name" value="Alanine racemase"/>
    <property type="match status" value="1"/>
</dbReference>
<dbReference type="PANTHER" id="PTHR30511">
    <property type="entry name" value="ALANINE RACEMASE"/>
    <property type="match status" value="1"/>
</dbReference>
<dbReference type="PANTHER" id="PTHR30511:SF3">
    <property type="entry name" value="LYSINE RACEMASE"/>
    <property type="match status" value="1"/>
</dbReference>
<reference evidence="5 6" key="1">
    <citation type="submission" date="2018-06" db="EMBL/GenBank/DDBJ databases">
        <title>Complete genome of Desulfovibrio indonesiensis P37SLT.</title>
        <authorList>
            <person name="Crispim J.S."/>
            <person name="Vidigal P.M.P."/>
            <person name="Silva L.C.F."/>
            <person name="Laguardia C.N."/>
            <person name="Araujo L.C."/>
            <person name="Dias R.S."/>
            <person name="Sousa M.P."/>
            <person name="Paula S.O."/>
            <person name="Silva C."/>
        </authorList>
    </citation>
    <scope>NUCLEOTIDE SEQUENCE [LARGE SCALE GENOMIC DNA]</scope>
    <source>
        <strain evidence="5 6">P37SLT</strain>
    </source>
</reference>
<evidence type="ECO:0000259" key="4">
    <source>
        <dbReference type="Pfam" id="PF01168"/>
    </source>
</evidence>
<dbReference type="InterPro" id="IPR001608">
    <property type="entry name" value="Ala_racemase_N"/>
</dbReference>
<evidence type="ECO:0000256" key="1">
    <source>
        <dbReference type="ARBA" id="ARBA00001933"/>
    </source>
</evidence>
<protein>
    <recommendedName>
        <fullName evidence="4">Alanine racemase N-terminal domain-containing protein</fullName>
    </recommendedName>
</protein>
<dbReference type="GO" id="GO:0030170">
    <property type="term" value="F:pyridoxal phosphate binding"/>
    <property type="evidence" value="ECO:0007669"/>
    <property type="project" value="TreeGrafter"/>
</dbReference>
<keyword evidence="2" id="KW-0663">Pyridoxal phosphate</keyword>
<evidence type="ECO:0000313" key="5">
    <source>
        <dbReference type="EMBL" id="TVM19371.1"/>
    </source>
</evidence>
<dbReference type="OrthoDB" id="504078at2"/>
<proteinExistence type="predicted"/>
<keyword evidence="6" id="KW-1185">Reference proteome</keyword>
<dbReference type="Proteomes" id="UP000448292">
    <property type="component" value="Unassembled WGS sequence"/>
</dbReference>
<evidence type="ECO:0000256" key="2">
    <source>
        <dbReference type="ARBA" id="ARBA00022898"/>
    </source>
</evidence>
<evidence type="ECO:0000256" key="3">
    <source>
        <dbReference type="ARBA" id="ARBA00023235"/>
    </source>
</evidence>
<comment type="cofactor">
    <cofactor evidence="1">
        <name>pyridoxal 5'-phosphate</name>
        <dbReference type="ChEBI" id="CHEBI:597326"/>
    </cofactor>
</comment>
<dbReference type="SUPFAM" id="SSF51419">
    <property type="entry name" value="PLP-binding barrel"/>
    <property type="match status" value="1"/>
</dbReference>
<comment type="caution">
    <text evidence="5">The sequence shown here is derived from an EMBL/GenBank/DDBJ whole genome shotgun (WGS) entry which is preliminary data.</text>
</comment>
<accession>A0A7M3MJ68</accession>
<dbReference type="GO" id="GO:0008784">
    <property type="term" value="F:alanine racemase activity"/>
    <property type="evidence" value="ECO:0007669"/>
    <property type="project" value="TreeGrafter"/>
</dbReference>
<keyword evidence="3" id="KW-0413">Isomerase</keyword>
<organism evidence="5 6">
    <name type="scientific">Oceanidesulfovibrio indonesiensis</name>
    <dbReference type="NCBI Taxonomy" id="54767"/>
    <lineage>
        <taxon>Bacteria</taxon>
        <taxon>Pseudomonadati</taxon>
        <taxon>Thermodesulfobacteriota</taxon>
        <taxon>Desulfovibrionia</taxon>
        <taxon>Desulfovibrionales</taxon>
        <taxon>Desulfovibrionaceae</taxon>
        <taxon>Oceanidesulfovibrio</taxon>
    </lineage>
</organism>
<name>A0A7M3MJ68_9BACT</name>
<dbReference type="InterPro" id="IPR029066">
    <property type="entry name" value="PLP-binding_barrel"/>
</dbReference>
<dbReference type="EMBL" id="QMIE01000002">
    <property type="protein sequence ID" value="TVM19371.1"/>
    <property type="molecule type" value="Genomic_DNA"/>
</dbReference>
<dbReference type="Pfam" id="PF01168">
    <property type="entry name" value="Ala_racemase_N"/>
    <property type="match status" value="1"/>
</dbReference>